<evidence type="ECO:0000256" key="4">
    <source>
        <dbReference type="ARBA" id="ARBA00023242"/>
    </source>
</evidence>
<dbReference type="PANTHER" id="PTHR47256">
    <property type="entry name" value="ZN(II)2CYS6 TRANSCRIPTION FACTOR (EUROFUNG)-RELATED"/>
    <property type="match status" value="1"/>
</dbReference>
<evidence type="ECO:0000313" key="7">
    <source>
        <dbReference type="EMBL" id="KAK5053121.1"/>
    </source>
</evidence>
<dbReference type="InterPro" id="IPR021833">
    <property type="entry name" value="DUF3425"/>
</dbReference>
<dbReference type="RefSeq" id="XP_064706563.1">
    <property type="nucleotide sequence ID" value="XM_064845709.1"/>
</dbReference>
<dbReference type="GeneID" id="89970307"/>
<keyword evidence="3" id="KW-0804">Transcription</keyword>
<keyword evidence="4" id="KW-0539">Nucleus</keyword>
<organism evidence="7 8">
    <name type="scientific">Exophiala bonariae</name>
    <dbReference type="NCBI Taxonomy" id="1690606"/>
    <lineage>
        <taxon>Eukaryota</taxon>
        <taxon>Fungi</taxon>
        <taxon>Dikarya</taxon>
        <taxon>Ascomycota</taxon>
        <taxon>Pezizomycotina</taxon>
        <taxon>Eurotiomycetes</taxon>
        <taxon>Chaetothyriomycetidae</taxon>
        <taxon>Chaetothyriales</taxon>
        <taxon>Herpotrichiellaceae</taxon>
        <taxon>Exophiala</taxon>
    </lineage>
</organism>
<reference evidence="7 8" key="1">
    <citation type="submission" date="2023-08" db="EMBL/GenBank/DDBJ databases">
        <title>Black Yeasts Isolated from many extreme environments.</title>
        <authorList>
            <person name="Coleine C."/>
            <person name="Stajich J.E."/>
            <person name="Selbmann L."/>
        </authorList>
    </citation>
    <scope>NUCLEOTIDE SEQUENCE [LARGE SCALE GENOMIC DNA]</scope>
    <source>
        <strain evidence="7 8">CCFEE 5792</strain>
    </source>
</reference>
<dbReference type="Gene3D" id="4.10.240.10">
    <property type="entry name" value="Zn(2)-C6 fungal-type DNA-binding domain"/>
    <property type="match status" value="1"/>
</dbReference>
<keyword evidence="8" id="KW-1185">Reference proteome</keyword>
<feature type="region of interest" description="Disordered" evidence="5">
    <location>
        <begin position="1"/>
        <end position="33"/>
    </location>
</feature>
<name>A0AAV9NBL4_9EURO</name>
<dbReference type="Pfam" id="PF00172">
    <property type="entry name" value="Zn_clus"/>
    <property type="match status" value="1"/>
</dbReference>
<keyword evidence="2" id="KW-0238">DNA-binding</keyword>
<dbReference type="InterPro" id="IPR036864">
    <property type="entry name" value="Zn2-C6_fun-type_DNA-bd_sf"/>
</dbReference>
<feature type="compositionally biased region" description="Basic and acidic residues" evidence="5">
    <location>
        <begin position="11"/>
        <end position="20"/>
    </location>
</feature>
<evidence type="ECO:0000259" key="6">
    <source>
        <dbReference type="PROSITE" id="PS50048"/>
    </source>
</evidence>
<dbReference type="CDD" id="cd00067">
    <property type="entry name" value="GAL4"/>
    <property type="match status" value="1"/>
</dbReference>
<dbReference type="GO" id="GO:0003677">
    <property type="term" value="F:DNA binding"/>
    <property type="evidence" value="ECO:0007669"/>
    <property type="project" value="UniProtKB-KW"/>
</dbReference>
<evidence type="ECO:0000256" key="3">
    <source>
        <dbReference type="ARBA" id="ARBA00023163"/>
    </source>
</evidence>
<dbReference type="InterPro" id="IPR001138">
    <property type="entry name" value="Zn2Cys6_DnaBD"/>
</dbReference>
<protein>
    <recommendedName>
        <fullName evidence="6">Zn(2)-C6 fungal-type domain-containing protein</fullName>
    </recommendedName>
</protein>
<dbReference type="Proteomes" id="UP001358417">
    <property type="component" value="Unassembled WGS sequence"/>
</dbReference>
<evidence type="ECO:0000256" key="2">
    <source>
        <dbReference type="ARBA" id="ARBA00023125"/>
    </source>
</evidence>
<feature type="compositionally biased region" description="Polar residues" evidence="5">
    <location>
        <begin position="361"/>
        <end position="392"/>
    </location>
</feature>
<dbReference type="Pfam" id="PF11905">
    <property type="entry name" value="DUF3425"/>
    <property type="match status" value="1"/>
</dbReference>
<feature type="compositionally biased region" description="Polar residues" evidence="5">
    <location>
        <begin position="156"/>
        <end position="174"/>
    </location>
</feature>
<feature type="region of interest" description="Disordered" evidence="5">
    <location>
        <begin position="335"/>
        <end position="392"/>
    </location>
</feature>
<evidence type="ECO:0000256" key="5">
    <source>
        <dbReference type="SAM" id="MobiDB-lite"/>
    </source>
</evidence>
<feature type="compositionally biased region" description="Low complexity" evidence="5">
    <location>
        <begin position="335"/>
        <end position="351"/>
    </location>
</feature>
<dbReference type="PROSITE" id="PS50048">
    <property type="entry name" value="ZN2_CY6_FUNGAL_2"/>
    <property type="match status" value="1"/>
</dbReference>
<accession>A0AAV9NBL4</accession>
<dbReference type="GO" id="GO:0008270">
    <property type="term" value="F:zinc ion binding"/>
    <property type="evidence" value="ECO:0007669"/>
    <property type="project" value="InterPro"/>
</dbReference>
<dbReference type="SUPFAM" id="SSF57701">
    <property type="entry name" value="Zn2/Cys6 DNA-binding domain"/>
    <property type="match status" value="1"/>
</dbReference>
<keyword evidence="1" id="KW-0805">Transcription regulation</keyword>
<evidence type="ECO:0000256" key="1">
    <source>
        <dbReference type="ARBA" id="ARBA00023015"/>
    </source>
</evidence>
<dbReference type="PROSITE" id="PS00463">
    <property type="entry name" value="ZN2_CY6_FUNGAL_1"/>
    <property type="match status" value="1"/>
</dbReference>
<evidence type="ECO:0000313" key="8">
    <source>
        <dbReference type="Proteomes" id="UP001358417"/>
    </source>
</evidence>
<gene>
    <name evidence="7" type="ORF">LTR84_002095</name>
</gene>
<dbReference type="SMART" id="SM00066">
    <property type="entry name" value="GAL4"/>
    <property type="match status" value="1"/>
</dbReference>
<feature type="domain" description="Zn(2)-C6 fungal-type" evidence="6">
    <location>
        <begin position="39"/>
        <end position="69"/>
    </location>
</feature>
<sequence>MPSSKARQIKPAKEGHEQTEKASPPGPRKRQSTARISAACEACKKRKTKCTGGPPPCQLCQSLGTECVIDLTLDMRRRAALQRTVDESKSYQDALNRLIDCIREGSSPQYESLLEYVRGGASNQDVIDAVHNSPTLLEDDSENTSPLQNHIKESQSPLDNAMTDNNNLLQNQPSGGLPTVDEDKHMSDAGITNGESSSPSGLSREKSFAQDISTLISKLKILPATDGEQLLGQILAEYSSGKQYDVGYSAAQHSHDGFSRDAVVPSTGERSMWHPALHVRSQPAESEESRQVRTNGIRLTQQVPTGAMNVFMNYQAESGPFQRRYTDLAVSISNSASSSSTEPSATKTSPSYPTSRHSRSTDPQSLSGSLQSPTSLYVESTNLPPSKQRAGNASDLSIAQDNMMVQLRIPIHLVLPLIIPDDSYLSNMYTDYVEGAKQMLKSGTSFTDVLGDNDEVSLELFFRSRTGNDKFDCASWACEVCRALPILDDYVRMASAYMLTLMMRWLLSPTQAAYAKIPDMMKPTPSQRMIPHIGAIEILPLGPLRDALIHHMRDWLSQLKSTNWSVNWPHDLNAAIAHDPVTNTRKLTPKFIEHVLEYDNWSVSRDFLNAFPELTGRIRVHE</sequence>
<dbReference type="EMBL" id="JAVRRD010000012">
    <property type="protein sequence ID" value="KAK5053121.1"/>
    <property type="molecule type" value="Genomic_DNA"/>
</dbReference>
<comment type="caution">
    <text evidence="7">The sequence shown here is derived from an EMBL/GenBank/DDBJ whole genome shotgun (WGS) entry which is preliminary data.</text>
</comment>
<proteinExistence type="predicted"/>
<dbReference type="AlphaFoldDB" id="A0AAV9NBL4"/>
<feature type="region of interest" description="Disordered" evidence="5">
    <location>
        <begin position="156"/>
        <end position="205"/>
    </location>
</feature>
<dbReference type="InterPro" id="IPR053187">
    <property type="entry name" value="Notoamide_regulator"/>
</dbReference>
<dbReference type="PANTHER" id="PTHR47256:SF3">
    <property type="entry name" value="ZN(II)2CYS6 TRANSCRIPTION FACTOR (EUROFUNG)"/>
    <property type="match status" value="1"/>
</dbReference>
<dbReference type="GO" id="GO:0000981">
    <property type="term" value="F:DNA-binding transcription factor activity, RNA polymerase II-specific"/>
    <property type="evidence" value="ECO:0007669"/>
    <property type="project" value="InterPro"/>
</dbReference>